<dbReference type="InterPro" id="IPR031317">
    <property type="entry name" value="Tom37_C"/>
</dbReference>
<evidence type="ECO:0000259" key="8">
    <source>
        <dbReference type="Pfam" id="PF11801"/>
    </source>
</evidence>
<dbReference type="PANTHER" id="PTHR12289">
    <property type="entry name" value="METAXIN RELATED"/>
    <property type="match status" value="1"/>
</dbReference>
<evidence type="ECO:0000256" key="3">
    <source>
        <dbReference type="ARBA" id="ARBA00022787"/>
    </source>
</evidence>
<keyword evidence="6" id="KW-0472">Membrane</keyword>
<evidence type="ECO:0000256" key="5">
    <source>
        <dbReference type="ARBA" id="ARBA00023128"/>
    </source>
</evidence>
<evidence type="ECO:0000313" key="9">
    <source>
        <dbReference type="EMBL" id="QGN17378.1"/>
    </source>
</evidence>
<sequence length="309" mass="34647">MESKVKVLHLWGTQGQPSLVSPESIALCWMVNDSMFDSPVEVVFSNNTDLSPTGELPLLIEEDGKKSTGVYTIVERLAGGSDRDAESSLLCDALLQFAADELKKCTMYQLFLNTVNYNEYTSKVYSYLLHWPFWYNTPLNGKACAQKLCQDMAISIPDDDDDLDSGAKGSQNSHQDKAIEMAQSQVFKVARDNKKQQKKRLQDLKNNSRVISNLTQILTHWTTARPAVDAKLIPADLLLAAHLKVQMDLPQGDIVNTHLLNNFPTLYSTVKEIQQRNSDLQIPNIRDPSFTESGNVVMSTFNLIKTYTP</sequence>
<keyword evidence="2" id="KW-0813">Transport</keyword>
<feature type="domain" description="Mitochondrial outer membrane transport complex Sam37/metaxin N-terminal" evidence="7">
    <location>
        <begin position="24"/>
        <end position="139"/>
    </location>
</feature>
<evidence type="ECO:0000256" key="4">
    <source>
        <dbReference type="ARBA" id="ARBA00022927"/>
    </source>
</evidence>
<protein>
    <submittedName>
        <fullName evidence="9">Sorting assembly machinery 37 kDa subunit</fullName>
    </submittedName>
</protein>
<dbReference type="Pfam" id="PF10568">
    <property type="entry name" value="Tom37"/>
    <property type="match status" value="1"/>
</dbReference>
<evidence type="ECO:0000259" key="7">
    <source>
        <dbReference type="Pfam" id="PF10568"/>
    </source>
</evidence>
<evidence type="ECO:0000256" key="6">
    <source>
        <dbReference type="ARBA" id="ARBA00023136"/>
    </source>
</evidence>
<dbReference type="InterPro" id="IPR019564">
    <property type="entry name" value="Sam37/metaxin_N"/>
</dbReference>
<keyword evidence="5" id="KW-0496">Mitochondrion</keyword>
<evidence type="ECO:0000256" key="2">
    <source>
        <dbReference type="ARBA" id="ARBA00022448"/>
    </source>
</evidence>
<dbReference type="Pfam" id="PF11801">
    <property type="entry name" value="Tom37_C"/>
    <property type="match status" value="1"/>
</dbReference>
<evidence type="ECO:0000256" key="1">
    <source>
        <dbReference type="ARBA" id="ARBA00004294"/>
    </source>
</evidence>
<evidence type="ECO:0000313" key="10">
    <source>
        <dbReference type="Proteomes" id="UP000422736"/>
    </source>
</evidence>
<comment type="subcellular location">
    <subcellularLocation>
        <location evidence="1">Mitochondrion outer membrane</location>
    </subcellularLocation>
</comment>
<organism evidence="9 10">
    <name type="scientific">Kluyveromyces marxianus</name>
    <name type="common">Yeast</name>
    <name type="synonym">Candida kefyr</name>
    <dbReference type="NCBI Taxonomy" id="4911"/>
    <lineage>
        <taxon>Eukaryota</taxon>
        <taxon>Fungi</taxon>
        <taxon>Dikarya</taxon>
        <taxon>Ascomycota</taxon>
        <taxon>Saccharomycotina</taxon>
        <taxon>Saccharomycetes</taxon>
        <taxon>Saccharomycetales</taxon>
        <taxon>Saccharomycetaceae</taxon>
        <taxon>Kluyveromyces</taxon>
    </lineage>
</organism>
<keyword evidence="10" id="KW-1185">Reference proteome</keyword>
<dbReference type="PANTHER" id="PTHR12289:SF41">
    <property type="entry name" value="FAILED AXON CONNECTIONS-RELATED"/>
    <property type="match status" value="1"/>
</dbReference>
<proteinExistence type="predicted"/>
<accession>A0ABX6F4T5</accession>
<reference evidence="9 10" key="1">
    <citation type="submission" date="2016-03" db="EMBL/GenBank/DDBJ databases">
        <title>How can Kluyveromyces marxianus grow so fast - potential evolutionary course in Saccharomyces Complex revealed by comparative genomics.</title>
        <authorList>
            <person name="Mo W."/>
            <person name="Lu W."/>
            <person name="Yang X."/>
            <person name="Qi J."/>
            <person name="Lv H."/>
        </authorList>
    </citation>
    <scope>NUCLEOTIDE SEQUENCE [LARGE SCALE GENOMIC DNA]</scope>
    <source>
        <strain evidence="9 10">FIM1</strain>
    </source>
</reference>
<keyword evidence="4" id="KW-0653">Protein transport</keyword>
<keyword evidence="3" id="KW-1000">Mitochondrion outer membrane</keyword>
<feature type="domain" description="Tom37 C-terminal" evidence="8">
    <location>
        <begin position="173"/>
        <end position="307"/>
    </location>
</feature>
<name>A0ABX6F4T5_KLUMA</name>
<gene>
    <name evidence="9" type="primary">SAM37</name>
    <name evidence="9" type="ORF">FIM1_4110</name>
</gene>
<dbReference type="InterPro" id="IPR050931">
    <property type="entry name" value="Mito_Protein_Transport_Metaxin"/>
</dbReference>
<dbReference type="Proteomes" id="UP000422736">
    <property type="component" value="Chromosome 6"/>
</dbReference>
<dbReference type="EMBL" id="CP015059">
    <property type="protein sequence ID" value="QGN17378.1"/>
    <property type="molecule type" value="Genomic_DNA"/>
</dbReference>